<reference evidence="1 2" key="1">
    <citation type="submission" date="2022-05" db="EMBL/GenBank/DDBJ databases">
        <authorList>
            <consortium name="Genoscope - CEA"/>
            <person name="William W."/>
        </authorList>
    </citation>
    <scope>NUCLEOTIDE SEQUENCE [LARGE SCALE GENOMIC DNA]</scope>
</reference>
<sequence>MKFLQMKYREKQSDWFGKRGLSWHISTVITKNFSTGKVELKSYAHILDSCQQDWYAVCSIIQNTLEALKKEQPHISRVSLRSDEAGCYHNNSLMAAVRDVGERVGITVTLYDFSEPQYGKDVCDRILCPMKSAIRRYCNEGHDVISAKDMRTALSEPPVRGTTACVCSVNELHLTLAVNRMDGFSRYHNFKFDLNGVRVWRAYGVGQGRLIPYEDIIVKPQGSTDLPGCHMVFKKFSELENHLDVGEHRRVRGGGSETVYDKVRRDYAEKFLTVDCNEESS</sequence>
<protein>
    <submittedName>
        <fullName evidence="1">Uncharacterized protein</fullName>
    </submittedName>
</protein>
<keyword evidence="2" id="KW-1185">Reference proteome</keyword>
<dbReference type="PANTHER" id="PTHR33845:SF1">
    <property type="entry name" value="C2H2-TYPE DOMAIN-CONTAINING PROTEIN"/>
    <property type="match status" value="1"/>
</dbReference>
<name>A0AAU9XZM4_9CNID</name>
<dbReference type="Proteomes" id="UP001159428">
    <property type="component" value="Unassembled WGS sequence"/>
</dbReference>
<comment type="caution">
    <text evidence="1">The sequence shown here is derived from an EMBL/GenBank/DDBJ whole genome shotgun (WGS) entry which is preliminary data.</text>
</comment>
<gene>
    <name evidence="1" type="ORF">PMEA_00035553</name>
</gene>
<organism evidence="1 2">
    <name type="scientific">Pocillopora meandrina</name>
    <dbReference type="NCBI Taxonomy" id="46732"/>
    <lineage>
        <taxon>Eukaryota</taxon>
        <taxon>Metazoa</taxon>
        <taxon>Cnidaria</taxon>
        <taxon>Anthozoa</taxon>
        <taxon>Hexacorallia</taxon>
        <taxon>Scleractinia</taxon>
        <taxon>Astrocoeniina</taxon>
        <taxon>Pocilloporidae</taxon>
        <taxon>Pocillopora</taxon>
    </lineage>
</organism>
<dbReference type="AlphaFoldDB" id="A0AAU9XZM4"/>
<evidence type="ECO:0000313" key="1">
    <source>
        <dbReference type="EMBL" id="CAH3163493.1"/>
    </source>
</evidence>
<proteinExistence type="predicted"/>
<evidence type="ECO:0000313" key="2">
    <source>
        <dbReference type="Proteomes" id="UP001159428"/>
    </source>
</evidence>
<dbReference type="PANTHER" id="PTHR33845">
    <property type="entry name" value="C2H2-TYPE DOMAIN-CONTAINING PROTEIN"/>
    <property type="match status" value="1"/>
</dbReference>
<dbReference type="EMBL" id="CALNXJ010000093">
    <property type="protein sequence ID" value="CAH3163493.1"/>
    <property type="molecule type" value="Genomic_DNA"/>
</dbReference>
<accession>A0AAU9XZM4</accession>
<feature type="non-terminal residue" evidence="1">
    <location>
        <position position="281"/>
    </location>
</feature>